<dbReference type="InterPro" id="IPR038418">
    <property type="entry name" value="6-PTP_synth/QueD_sf"/>
</dbReference>
<gene>
    <name evidence="7" type="ORF">JCM19232_4880</name>
</gene>
<dbReference type="InterPro" id="IPR007115">
    <property type="entry name" value="6-PTP_synth/QueD"/>
</dbReference>
<sequence>MKLFVRDLTVIDSSYLCPQRGMVGESWILDVVMSGELNEMSMVLDFSRVKKQIKQIVDEYIDHRLIVPNQIQQSAPNQPSLATRP</sequence>
<name>A0A0B8PQW9_9VIBR</name>
<dbReference type="GO" id="GO:0070497">
    <property type="term" value="F:6-carboxytetrahydropterin synthase activity"/>
    <property type="evidence" value="ECO:0007669"/>
    <property type="project" value="UniProtKB-EC"/>
</dbReference>
<proteinExistence type="inferred from homology"/>
<accession>A0A0B8PQW9</accession>
<comment type="caution">
    <text evidence="7">The sequence shown here is derived from an EMBL/GenBank/DDBJ whole genome shotgun (WGS) entry which is preliminary data.</text>
</comment>
<organism evidence="7 8">
    <name type="scientific">Vibrio ishigakensis</name>
    <dbReference type="NCBI Taxonomy" id="1481914"/>
    <lineage>
        <taxon>Bacteria</taxon>
        <taxon>Pseudomonadati</taxon>
        <taxon>Pseudomonadota</taxon>
        <taxon>Gammaproteobacteria</taxon>
        <taxon>Vibrionales</taxon>
        <taxon>Vibrionaceae</taxon>
        <taxon>Vibrio</taxon>
    </lineage>
</organism>
<evidence type="ECO:0000256" key="3">
    <source>
        <dbReference type="ARBA" id="ARBA00012982"/>
    </source>
</evidence>
<comment type="catalytic activity">
    <reaction evidence="6">
        <text>7,8-dihydroneopterin 3'-triphosphate + H2O = 6-carboxy-5,6,7,8-tetrahydropterin + triphosphate + acetaldehyde + 2 H(+)</text>
        <dbReference type="Rhea" id="RHEA:27966"/>
        <dbReference type="ChEBI" id="CHEBI:15343"/>
        <dbReference type="ChEBI" id="CHEBI:15377"/>
        <dbReference type="ChEBI" id="CHEBI:15378"/>
        <dbReference type="ChEBI" id="CHEBI:18036"/>
        <dbReference type="ChEBI" id="CHEBI:58462"/>
        <dbReference type="ChEBI" id="CHEBI:61032"/>
        <dbReference type="EC" id="4.1.2.50"/>
    </reaction>
</comment>
<evidence type="ECO:0000313" key="7">
    <source>
        <dbReference type="EMBL" id="GAM65533.1"/>
    </source>
</evidence>
<dbReference type="Pfam" id="PF01242">
    <property type="entry name" value="PTPS"/>
    <property type="match status" value="1"/>
</dbReference>
<reference evidence="7 8" key="1">
    <citation type="submission" date="2015-01" db="EMBL/GenBank/DDBJ databases">
        <title>Vibrio sp. C5 JCM 19232 whole genome shotgun sequence.</title>
        <authorList>
            <person name="Sawabe T."/>
            <person name="Meirelles P."/>
            <person name="Feng G."/>
            <person name="Sayaka M."/>
            <person name="Hattori M."/>
            <person name="Ohkuma M."/>
        </authorList>
    </citation>
    <scope>NUCLEOTIDE SEQUENCE [LARGE SCALE GENOMIC DNA]</scope>
    <source>
        <strain evidence="7 8">JCM19232</strain>
    </source>
</reference>
<comment type="pathway">
    <text evidence="1">Purine metabolism; 7-cyano-7-deazaguanine biosynthesis.</text>
</comment>
<dbReference type="SUPFAM" id="SSF55620">
    <property type="entry name" value="Tetrahydrobiopterin biosynthesis enzymes-like"/>
    <property type="match status" value="1"/>
</dbReference>
<evidence type="ECO:0000256" key="6">
    <source>
        <dbReference type="ARBA" id="ARBA00048807"/>
    </source>
</evidence>
<dbReference type="EMBL" id="BBSA01000021">
    <property type="protein sequence ID" value="GAM65533.1"/>
    <property type="molecule type" value="Genomic_DNA"/>
</dbReference>
<reference evidence="7 8" key="2">
    <citation type="submission" date="2015-01" db="EMBL/GenBank/DDBJ databases">
        <authorList>
            <consortium name="NBRP consortium"/>
            <person name="Sawabe T."/>
            <person name="Meirelles P."/>
            <person name="Feng G."/>
            <person name="Sayaka M."/>
            <person name="Hattori M."/>
            <person name="Ohkuma M."/>
        </authorList>
    </citation>
    <scope>NUCLEOTIDE SEQUENCE [LARGE SCALE GENOMIC DNA]</scope>
    <source>
        <strain evidence="7 8">JCM19232</strain>
    </source>
</reference>
<evidence type="ECO:0000256" key="1">
    <source>
        <dbReference type="ARBA" id="ARBA00005061"/>
    </source>
</evidence>
<dbReference type="Gene3D" id="3.30.479.10">
    <property type="entry name" value="6-pyruvoyl tetrahydropterin synthase/QueD"/>
    <property type="match status" value="1"/>
</dbReference>
<dbReference type="AlphaFoldDB" id="A0A0B8PQW9"/>
<protein>
    <recommendedName>
        <fullName evidence="4">6-carboxy-5,6,7,8-tetrahydropterin synthase</fullName>
        <ecNumber evidence="3">4.1.2.50</ecNumber>
    </recommendedName>
    <alternativeName>
        <fullName evidence="5">Queuosine biosynthesis protein QueD</fullName>
    </alternativeName>
</protein>
<comment type="similarity">
    <text evidence="2">Belongs to the PTPS family. QueD subfamily.</text>
</comment>
<dbReference type="Proteomes" id="UP000031670">
    <property type="component" value="Unassembled WGS sequence"/>
</dbReference>
<evidence type="ECO:0000256" key="2">
    <source>
        <dbReference type="ARBA" id="ARBA00008900"/>
    </source>
</evidence>
<dbReference type="EC" id="4.1.2.50" evidence="3"/>
<evidence type="ECO:0000256" key="4">
    <source>
        <dbReference type="ARBA" id="ARBA00018141"/>
    </source>
</evidence>
<evidence type="ECO:0000256" key="5">
    <source>
        <dbReference type="ARBA" id="ARBA00031449"/>
    </source>
</evidence>
<dbReference type="UniPathway" id="UPA00391"/>
<evidence type="ECO:0000313" key="8">
    <source>
        <dbReference type="Proteomes" id="UP000031670"/>
    </source>
</evidence>